<dbReference type="STRING" id="1229726.GRFL_2823"/>
<dbReference type="InterPro" id="IPR008993">
    <property type="entry name" value="TIMP-like_OB-fold"/>
</dbReference>
<evidence type="ECO:0000313" key="1">
    <source>
        <dbReference type="EMBL" id="APU69547.1"/>
    </source>
</evidence>
<dbReference type="RefSeq" id="WP_083645201.1">
    <property type="nucleotide sequence ID" value="NZ_AMRU01000027.1"/>
</dbReference>
<sequence>MRILLLFFLIILSNNSFACECSELNKNNVNEFKANVDYIIIGTVINQLNPEKTEYLDYNWEKEKEAYDIIVKVKKVFKGSIQSDTLYITQYPNSNCSRTFSAGKDYIFTGKEIKKFINTNINSKRNYGKLHDPISDSDSIPIVEMENIPPPEYKFERGILYVDFENTDQWNLLLKKHPMILTNQCYSYNIDDELGQVLIR</sequence>
<gene>
    <name evidence="1" type="ORF">GRFL_2823</name>
</gene>
<dbReference type="AlphaFoldDB" id="A0A1L7I7H0"/>
<accession>A0A1L7I7H0</accession>
<dbReference type="EMBL" id="CP016359">
    <property type="protein sequence ID" value="APU69547.1"/>
    <property type="molecule type" value="Genomic_DNA"/>
</dbReference>
<evidence type="ECO:0000313" key="2">
    <source>
        <dbReference type="Proteomes" id="UP000186230"/>
    </source>
</evidence>
<reference evidence="1 2" key="1">
    <citation type="submission" date="2016-07" db="EMBL/GenBank/DDBJ databases">
        <title>Multi-omics approach to identify versatile polysaccharide utilization systems of a marine flavobacterium Gramella flava.</title>
        <authorList>
            <person name="Tang K."/>
        </authorList>
    </citation>
    <scope>NUCLEOTIDE SEQUENCE [LARGE SCALE GENOMIC DNA]</scope>
    <source>
        <strain evidence="1 2">JLT2011</strain>
    </source>
</reference>
<dbReference type="Proteomes" id="UP000186230">
    <property type="component" value="Chromosome"/>
</dbReference>
<dbReference type="Gene3D" id="2.40.50.120">
    <property type="match status" value="1"/>
</dbReference>
<organism evidence="1 2">
    <name type="scientific">Christiangramia flava JLT2011</name>
    <dbReference type="NCBI Taxonomy" id="1229726"/>
    <lineage>
        <taxon>Bacteria</taxon>
        <taxon>Pseudomonadati</taxon>
        <taxon>Bacteroidota</taxon>
        <taxon>Flavobacteriia</taxon>
        <taxon>Flavobacteriales</taxon>
        <taxon>Flavobacteriaceae</taxon>
        <taxon>Christiangramia</taxon>
    </lineage>
</organism>
<dbReference type="SUPFAM" id="SSF50242">
    <property type="entry name" value="TIMP-like"/>
    <property type="match status" value="1"/>
</dbReference>
<dbReference type="KEGG" id="gfl:GRFL_2823"/>
<proteinExistence type="predicted"/>
<keyword evidence="2" id="KW-1185">Reference proteome</keyword>
<protein>
    <submittedName>
        <fullName evidence="1">Uncharacterized protein</fullName>
    </submittedName>
</protein>
<name>A0A1L7I7H0_9FLAO</name>